<protein>
    <recommendedName>
        <fullName evidence="3">Uma2 family endonuclease</fullName>
    </recommendedName>
</protein>
<gene>
    <name evidence="1" type="ORF">EG849_15090</name>
</gene>
<evidence type="ECO:0000313" key="2">
    <source>
        <dbReference type="Proteomes" id="UP000271937"/>
    </source>
</evidence>
<accession>A0A3P3W1L9</accession>
<dbReference type="EMBL" id="RQVR01000031">
    <property type="protein sequence ID" value="RRJ87786.1"/>
    <property type="molecule type" value="Genomic_DNA"/>
</dbReference>
<keyword evidence="2" id="KW-1185">Reference proteome</keyword>
<evidence type="ECO:0000313" key="1">
    <source>
        <dbReference type="EMBL" id="RRJ87786.1"/>
    </source>
</evidence>
<sequence length="149" mass="17093">MDKFVGLTGPGNDFNHQAIISCLVHAFMDKIINKKTYKNYIAMPEFSLQPDSAQIPDIAIWKKVKKEYVPVVLIEICWTNKVEADIQKLKKHMEAIPTIREIFVIDKQNLEVKRINRLANNKPSTAKKISTVDTFSMKLDKILAIVPIR</sequence>
<reference evidence="1 2" key="1">
    <citation type="submission" date="2018-11" db="EMBL/GenBank/DDBJ databases">
        <title>Flavobacterium sp. nov., YIM 102600 draft genome.</title>
        <authorList>
            <person name="Li G."/>
            <person name="Jiang Y."/>
        </authorList>
    </citation>
    <scope>NUCLEOTIDE SEQUENCE [LARGE SCALE GENOMIC DNA]</scope>
    <source>
        <strain evidence="1 2">YIM 102600</strain>
    </source>
</reference>
<evidence type="ECO:0008006" key="3">
    <source>
        <dbReference type="Google" id="ProtNLM"/>
    </source>
</evidence>
<comment type="caution">
    <text evidence="1">The sequence shown here is derived from an EMBL/GenBank/DDBJ whole genome shotgun (WGS) entry which is preliminary data.</text>
</comment>
<dbReference type="AlphaFoldDB" id="A0A3P3W1L9"/>
<proteinExistence type="predicted"/>
<name>A0A3P3W1L9_9FLAO</name>
<dbReference type="RefSeq" id="WP_125014218.1">
    <property type="nucleotide sequence ID" value="NZ_RQVR01000031.1"/>
</dbReference>
<dbReference type="Gene3D" id="3.90.1570.20">
    <property type="match status" value="1"/>
</dbReference>
<dbReference type="Proteomes" id="UP000271937">
    <property type="component" value="Unassembled WGS sequence"/>
</dbReference>
<organism evidence="1 2">
    <name type="scientific">Flavobacterium macacae</name>
    <dbReference type="NCBI Taxonomy" id="2488993"/>
    <lineage>
        <taxon>Bacteria</taxon>
        <taxon>Pseudomonadati</taxon>
        <taxon>Bacteroidota</taxon>
        <taxon>Flavobacteriia</taxon>
        <taxon>Flavobacteriales</taxon>
        <taxon>Flavobacteriaceae</taxon>
        <taxon>Flavobacterium</taxon>
    </lineage>
</organism>